<dbReference type="InterPro" id="IPR007577">
    <property type="entry name" value="GlycoTrfase_DXD_sugar-bd_CS"/>
</dbReference>
<proteinExistence type="predicted"/>
<keyword evidence="1" id="KW-0808">Transferase</keyword>
<dbReference type="Proteomes" id="UP000000245">
    <property type="component" value="Chromosome"/>
</dbReference>
<evidence type="ECO:0000313" key="1">
    <source>
        <dbReference type="EMBL" id="ABQ29612.1"/>
    </source>
</evidence>
<dbReference type="eggNOG" id="COG0500">
    <property type="taxonomic scope" value="Bacteria"/>
</dbReference>
<dbReference type="GO" id="GO:0016740">
    <property type="term" value="F:transferase activity"/>
    <property type="evidence" value="ECO:0007669"/>
    <property type="project" value="UniProtKB-KW"/>
</dbReference>
<protein>
    <submittedName>
        <fullName evidence="1">Glycosyltransferase sugar-binding region containing DXD motif</fullName>
    </submittedName>
</protein>
<gene>
    <name evidence="1" type="ordered locus">Acry_0387</name>
</gene>
<dbReference type="SUPFAM" id="SSF53448">
    <property type="entry name" value="Nucleotide-diphospho-sugar transferases"/>
    <property type="match status" value="1"/>
</dbReference>
<dbReference type="eggNOG" id="COG3774">
    <property type="taxonomic scope" value="Bacteria"/>
</dbReference>
<reference evidence="1 2" key="1">
    <citation type="submission" date="2007-05" db="EMBL/GenBank/DDBJ databases">
        <title>Complete sequence of chromosome of Acidiphilium cryptum JF-5.</title>
        <authorList>
            <consortium name="US DOE Joint Genome Institute"/>
            <person name="Copeland A."/>
            <person name="Lucas S."/>
            <person name="Lapidus A."/>
            <person name="Barry K."/>
            <person name="Detter J.C."/>
            <person name="Glavina del Rio T."/>
            <person name="Hammon N."/>
            <person name="Israni S."/>
            <person name="Dalin E."/>
            <person name="Tice H."/>
            <person name="Pitluck S."/>
            <person name="Sims D."/>
            <person name="Brettin T."/>
            <person name="Bruce D."/>
            <person name="Han C."/>
            <person name="Schmutz J."/>
            <person name="Larimer F."/>
            <person name="Land M."/>
            <person name="Hauser L."/>
            <person name="Kyrpides N."/>
            <person name="Kim E."/>
            <person name="Magnuson T."/>
            <person name="Richardson P."/>
        </authorList>
    </citation>
    <scope>NUCLEOTIDE SEQUENCE [LARGE SCALE GENOMIC DNA]</scope>
    <source>
        <strain evidence="1 2">JF-5</strain>
    </source>
</reference>
<keyword evidence="2" id="KW-1185">Reference proteome</keyword>
<sequence>MKNLIFVTGLAADFGGKPFNFAHYMAIHSAMAVNPGFNTLVYYQYEPTGPYWDLIKPFVTTVETTAPSEIFGNPVTHFAHKADVIRLQALIEHGGVYLDMDTICQRSFEPILCGKTVLGIESAQPGIAQWDSNAAIGLCNATMIAPPGAEFLKIWLDQYRSFDGTKWNEHSVILPVRLARQYPDLVRVEPPESFFWPIYHEEGLKSLFVDDGAFPHAYSIHLWESLSWRYLSQLDYDQVTRIDTAYNRIARRFIHDDAEHLQAIAAAERTARLRQSRATFESIYANNVWGGGSGSGSKPETTEDYRRFLQSFLRDNAIRSVIDFGCGDWGFTHLIDWSGIEYHGYDLVTSVIDANNQRYSTPDIHFSLFEDVSKLPQVDLVICKDVFQHLSNDKVAYFLDHLRSKARLLLVTNDLEPARDLNQDIDDGGWRALRPDQAPFNVPSVIVLSWEIGAGQGAHRKATFLISGSTT</sequence>
<dbReference type="PANTHER" id="PTHR46830:SF2">
    <property type="entry name" value="ALPHA-1,4-N-ACETYLGLUCOSAMINYLTRANSFERASE"/>
    <property type="match status" value="1"/>
</dbReference>
<accession>A5FVI0</accession>
<dbReference type="EMBL" id="CP000697">
    <property type="protein sequence ID" value="ABQ29612.1"/>
    <property type="molecule type" value="Genomic_DNA"/>
</dbReference>
<evidence type="ECO:0000313" key="2">
    <source>
        <dbReference type="Proteomes" id="UP000000245"/>
    </source>
</evidence>
<dbReference type="Pfam" id="PF04488">
    <property type="entry name" value="Gly_transf_sug"/>
    <property type="match status" value="1"/>
</dbReference>
<dbReference type="KEGG" id="acr:Acry_0387"/>
<dbReference type="HOGENOM" id="CLU_579561_0_0_5"/>
<dbReference type="CDD" id="cd02440">
    <property type="entry name" value="AdoMet_MTases"/>
    <property type="match status" value="1"/>
</dbReference>
<dbReference type="InterPro" id="IPR029063">
    <property type="entry name" value="SAM-dependent_MTases_sf"/>
</dbReference>
<dbReference type="Gene3D" id="3.90.550.20">
    <property type="match status" value="1"/>
</dbReference>
<dbReference type="CAZy" id="GT32">
    <property type="family name" value="Glycosyltransferase Family 32"/>
</dbReference>
<dbReference type="SUPFAM" id="SSF53335">
    <property type="entry name" value="S-adenosyl-L-methionine-dependent methyltransferases"/>
    <property type="match status" value="1"/>
</dbReference>
<dbReference type="Gene3D" id="3.40.50.150">
    <property type="entry name" value="Vaccinia Virus protein VP39"/>
    <property type="match status" value="1"/>
</dbReference>
<dbReference type="PANTHER" id="PTHR46830">
    <property type="entry name" value="TRANSFERASE, PUTATIVE-RELATED"/>
    <property type="match status" value="1"/>
</dbReference>
<dbReference type="InterPro" id="IPR029044">
    <property type="entry name" value="Nucleotide-diphossugar_trans"/>
</dbReference>
<dbReference type="AlphaFoldDB" id="A5FVI0"/>
<dbReference type="RefSeq" id="WP_011941494.1">
    <property type="nucleotide sequence ID" value="NC_009484.1"/>
</dbReference>
<name>A5FVI0_ACICJ</name>
<organism evidence="1 2">
    <name type="scientific">Acidiphilium cryptum (strain JF-5)</name>
    <dbReference type="NCBI Taxonomy" id="349163"/>
    <lineage>
        <taxon>Bacteria</taxon>
        <taxon>Pseudomonadati</taxon>
        <taxon>Pseudomonadota</taxon>
        <taxon>Alphaproteobacteria</taxon>
        <taxon>Acetobacterales</taxon>
        <taxon>Acidocellaceae</taxon>
        <taxon>Acidiphilium</taxon>
    </lineage>
</organism>